<keyword evidence="2 6" id="KW-0699">rRNA-binding</keyword>
<dbReference type="Proteomes" id="UP000186400">
    <property type="component" value="Unassembled WGS sequence"/>
</dbReference>
<evidence type="ECO:0000256" key="4">
    <source>
        <dbReference type="ARBA" id="ARBA00022980"/>
    </source>
</evidence>
<dbReference type="GO" id="GO:0003735">
    <property type="term" value="F:structural constituent of ribosome"/>
    <property type="evidence" value="ECO:0007669"/>
    <property type="project" value="UniProtKB-UniRule"/>
</dbReference>
<dbReference type="SUPFAM" id="SSF56053">
    <property type="entry name" value="Ribosomal protein L6"/>
    <property type="match status" value="2"/>
</dbReference>
<keyword evidence="5 6" id="KW-0687">Ribonucleoprotein</keyword>
<dbReference type="InterPro" id="IPR002358">
    <property type="entry name" value="Ribosomal_uL6_CS"/>
</dbReference>
<feature type="domain" description="Large ribosomal subunit protein uL6 alpha-beta" evidence="9">
    <location>
        <begin position="11"/>
        <end position="82"/>
    </location>
</feature>
<sequence length="179" mass="19519">MSRIGRLPIDVPKGVTVTVNDMNVTVKGPKGELSQLLRPEVSLDIQENSVVVSRKNDSKKAKGFHGLYRQLVANMVAGVTQGFSRTLLINGVGYRAEVKGNSVLLNLGYSNPIEYVIPEGVTITGEGANKLVIQGIDKQLVGKTASEIRKVRPPEPYKGKGVKYEDEYIRRKVGKSGIK</sequence>
<dbReference type="PIRSF" id="PIRSF002162">
    <property type="entry name" value="Ribosomal_L6"/>
    <property type="match status" value="1"/>
</dbReference>
<evidence type="ECO:0000313" key="10">
    <source>
        <dbReference type="EMBL" id="SIP91678.1"/>
    </source>
</evidence>
<dbReference type="AlphaFoldDB" id="A0A1N6NHT4"/>
<dbReference type="HAMAP" id="MF_01365_B">
    <property type="entry name" value="Ribosomal_uL6_B"/>
    <property type="match status" value="1"/>
</dbReference>
<evidence type="ECO:0000259" key="9">
    <source>
        <dbReference type="Pfam" id="PF00347"/>
    </source>
</evidence>
<evidence type="ECO:0000313" key="11">
    <source>
        <dbReference type="Proteomes" id="UP000186400"/>
    </source>
</evidence>
<dbReference type="PANTHER" id="PTHR11655:SF14">
    <property type="entry name" value="LARGE RIBOSOMAL SUBUNIT PROTEIN UL6M"/>
    <property type="match status" value="1"/>
</dbReference>
<dbReference type="Pfam" id="PF00347">
    <property type="entry name" value="Ribosomal_L6"/>
    <property type="match status" value="2"/>
</dbReference>
<dbReference type="Gene3D" id="3.90.930.12">
    <property type="entry name" value="Ribosomal protein L6, alpha-beta domain"/>
    <property type="match status" value="2"/>
</dbReference>
<keyword evidence="11" id="KW-1185">Reference proteome</keyword>
<feature type="domain" description="Large ribosomal subunit protein uL6 alpha-beta" evidence="9">
    <location>
        <begin position="91"/>
        <end position="164"/>
    </location>
</feature>
<protein>
    <recommendedName>
        <fullName evidence="6">Large ribosomal subunit protein uL6</fullName>
    </recommendedName>
</protein>
<evidence type="ECO:0000256" key="1">
    <source>
        <dbReference type="ARBA" id="ARBA00009356"/>
    </source>
</evidence>
<gene>
    <name evidence="6" type="primary">rplF</name>
    <name evidence="10" type="ORF">SAMN05920897_101266</name>
</gene>
<dbReference type="EMBL" id="FTMS01000001">
    <property type="protein sequence ID" value="SIP91678.1"/>
    <property type="molecule type" value="Genomic_DNA"/>
</dbReference>
<dbReference type="InterPro" id="IPR019906">
    <property type="entry name" value="Ribosomal_uL6_bac-type"/>
</dbReference>
<dbReference type="InterPro" id="IPR020040">
    <property type="entry name" value="Ribosomal_uL6_a/b-dom"/>
</dbReference>
<dbReference type="FunFam" id="3.90.930.12:FF:000002">
    <property type="entry name" value="50S ribosomal protein L6"/>
    <property type="match status" value="1"/>
</dbReference>
<evidence type="ECO:0000256" key="3">
    <source>
        <dbReference type="ARBA" id="ARBA00022884"/>
    </source>
</evidence>
<dbReference type="RefSeq" id="WP_076487480.1">
    <property type="nucleotide sequence ID" value="NZ_FTMS01000001.1"/>
</dbReference>
<evidence type="ECO:0000256" key="5">
    <source>
        <dbReference type="ARBA" id="ARBA00023274"/>
    </source>
</evidence>
<evidence type="ECO:0000256" key="2">
    <source>
        <dbReference type="ARBA" id="ARBA00022730"/>
    </source>
</evidence>
<keyword evidence="3 6" id="KW-0694">RNA-binding</keyword>
<comment type="similarity">
    <text evidence="1 6 7">Belongs to the universal ribosomal protein uL6 family.</text>
</comment>
<dbReference type="FunFam" id="3.90.930.12:FF:000001">
    <property type="entry name" value="50S ribosomal protein L6"/>
    <property type="match status" value="1"/>
</dbReference>
<evidence type="ECO:0000256" key="8">
    <source>
        <dbReference type="RuleBase" id="RU003870"/>
    </source>
</evidence>
<reference evidence="10 11" key="1">
    <citation type="submission" date="2017-01" db="EMBL/GenBank/DDBJ databases">
        <authorList>
            <person name="Mah S.A."/>
            <person name="Swanson W.J."/>
            <person name="Moy G.W."/>
            <person name="Vacquier V.D."/>
        </authorList>
    </citation>
    <scope>NUCLEOTIDE SEQUENCE [LARGE SCALE GENOMIC DNA]</scope>
    <source>
        <strain evidence="10 11">ASpG1</strain>
    </source>
</reference>
<dbReference type="PRINTS" id="PR00059">
    <property type="entry name" value="RIBOSOMALL6"/>
</dbReference>
<comment type="function">
    <text evidence="6 8">This protein binds to the 23S rRNA, and is important in its secondary structure. It is located near the subunit interface in the base of the L7/L12 stalk, and near the tRNA binding site of the peptidyltransferase center.</text>
</comment>
<dbReference type="GO" id="GO:0019843">
    <property type="term" value="F:rRNA binding"/>
    <property type="evidence" value="ECO:0007669"/>
    <property type="project" value="UniProtKB-UniRule"/>
</dbReference>
<dbReference type="InterPro" id="IPR036789">
    <property type="entry name" value="Ribosomal_uL6-like_a/b-dom_sf"/>
</dbReference>
<dbReference type="OrthoDB" id="9805007at2"/>
<dbReference type="NCBIfam" id="TIGR03654">
    <property type="entry name" value="L6_bact"/>
    <property type="match status" value="1"/>
</dbReference>
<comment type="subunit">
    <text evidence="6">Part of the 50S ribosomal subunit.</text>
</comment>
<evidence type="ECO:0000256" key="6">
    <source>
        <dbReference type="HAMAP-Rule" id="MF_01365"/>
    </source>
</evidence>
<dbReference type="STRING" id="159291.SAMN05920897_101266"/>
<proteinExistence type="inferred from homology"/>
<dbReference type="InterPro" id="IPR000702">
    <property type="entry name" value="Ribosomal_uL6-like"/>
</dbReference>
<accession>A0A1N6NHT4</accession>
<dbReference type="GO" id="GO:0022625">
    <property type="term" value="C:cytosolic large ribosomal subunit"/>
    <property type="evidence" value="ECO:0007669"/>
    <property type="project" value="UniProtKB-UniRule"/>
</dbReference>
<evidence type="ECO:0000256" key="7">
    <source>
        <dbReference type="RuleBase" id="RU003869"/>
    </source>
</evidence>
<organism evidence="10 11">
    <name type="scientific">Alkalispirochaeta americana</name>
    <dbReference type="NCBI Taxonomy" id="159291"/>
    <lineage>
        <taxon>Bacteria</taxon>
        <taxon>Pseudomonadati</taxon>
        <taxon>Spirochaetota</taxon>
        <taxon>Spirochaetia</taxon>
        <taxon>Spirochaetales</taxon>
        <taxon>Spirochaetaceae</taxon>
        <taxon>Alkalispirochaeta</taxon>
    </lineage>
</organism>
<name>A0A1N6NHT4_9SPIO</name>
<keyword evidence="4 6" id="KW-0689">Ribosomal protein</keyword>
<dbReference type="PROSITE" id="PS00525">
    <property type="entry name" value="RIBOSOMAL_L6_1"/>
    <property type="match status" value="1"/>
</dbReference>
<dbReference type="PANTHER" id="PTHR11655">
    <property type="entry name" value="60S/50S RIBOSOMAL PROTEIN L6/L9"/>
    <property type="match status" value="1"/>
</dbReference>
<dbReference type="GO" id="GO:0002181">
    <property type="term" value="P:cytoplasmic translation"/>
    <property type="evidence" value="ECO:0007669"/>
    <property type="project" value="TreeGrafter"/>
</dbReference>